<protein>
    <submittedName>
        <fullName evidence="5">ATP-binding cassette domain-containing protein</fullName>
    </submittedName>
</protein>
<organism evidence="5 6">
    <name type="scientific">Candidatus Avichristensenella intestinipullorum</name>
    <dbReference type="NCBI Taxonomy" id="2840693"/>
    <lineage>
        <taxon>Bacteria</taxon>
        <taxon>Bacillati</taxon>
        <taxon>Bacillota</taxon>
        <taxon>Clostridia</taxon>
        <taxon>Candidatus Avichristensenella</taxon>
    </lineage>
</organism>
<reference evidence="5" key="1">
    <citation type="submission" date="2020-10" db="EMBL/GenBank/DDBJ databases">
        <authorList>
            <person name="Gilroy R."/>
        </authorList>
    </citation>
    <scope>NUCLEOTIDE SEQUENCE</scope>
    <source>
        <strain evidence="5">ChiHile30-977</strain>
    </source>
</reference>
<evidence type="ECO:0000259" key="4">
    <source>
        <dbReference type="PROSITE" id="PS50893"/>
    </source>
</evidence>
<accession>A0A9D0YWL9</accession>
<dbReference type="Gene3D" id="3.40.50.300">
    <property type="entry name" value="P-loop containing nucleotide triphosphate hydrolases"/>
    <property type="match status" value="1"/>
</dbReference>
<evidence type="ECO:0000256" key="2">
    <source>
        <dbReference type="ARBA" id="ARBA00022741"/>
    </source>
</evidence>
<evidence type="ECO:0000313" key="5">
    <source>
        <dbReference type="EMBL" id="HIQ63342.1"/>
    </source>
</evidence>
<dbReference type="SMART" id="SM00382">
    <property type="entry name" value="AAA"/>
    <property type="match status" value="1"/>
</dbReference>
<dbReference type="InterPro" id="IPR027417">
    <property type="entry name" value="P-loop_NTPase"/>
</dbReference>
<reference evidence="5" key="2">
    <citation type="journal article" date="2021" name="PeerJ">
        <title>Extensive microbial diversity within the chicken gut microbiome revealed by metagenomics and culture.</title>
        <authorList>
            <person name="Gilroy R."/>
            <person name="Ravi A."/>
            <person name="Getino M."/>
            <person name="Pursley I."/>
            <person name="Horton D.L."/>
            <person name="Alikhan N.F."/>
            <person name="Baker D."/>
            <person name="Gharbi K."/>
            <person name="Hall N."/>
            <person name="Watson M."/>
            <person name="Adriaenssens E.M."/>
            <person name="Foster-Nyarko E."/>
            <person name="Jarju S."/>
            <person name="Secka A."/>
            <person name="Antonio M."/>
            <person name="Oren A."/>
            <person name="Chaudhuri R.R."/>
            <person name="La Ragione R."/>
            <person name="Hildebrand F."/>
            <person name="Pallen M.J."/>
        </authorList>
    </citation>
    <scope>NUCLEOTIDE SEQUENCE</scope>
    <source>
        <strain evidence="5">ChiHile30-977</strain>
    </source>
</reference>
<dbReference type="Pfam" id="PF00005">
    <property type="entry name" value="ABC_tran"/>
    <property type="match status" value="1"/>
</dbReference>
<dbReference type="GO" id="GO:0016887">
    <property type="term" value="F:ATP hydrolysis activity"/>
    <property type="evidence" value="ECO:0007669"/>
    <property type="project" value="InterPro"/>
</dbReference>
<dbReference type="AlphaFoldDB" id="A0A9D0YWL9"/>
<sequence>MRRRFIWIHRRCLRERRWSSRCPSSWKKRSCAWPTGRKEGDARVLEVREVSLRLGDKQVLSDFSLVLRAGERACLFGPSGCGKTTLLRVAAGLLRPDGGAVIAPKGQRRSFVFQEDRLLPWQSALGNLTAVGIDREKAREALARVGLAGEEETMPEKLSGGMRRRVAIARALAFGGDMFFLDEPLRGLDAQTAARVLEAMREAMRGGSALVITHDMQEAAALCDTLIEVKGLPLRVQKRAAL</sequence>
<dbReference type="EMBL" id="DVFI01000099">
    <property type="protein sequence ID" value="HIQ63342.1"/>
    <property type="molecule type" value="Genomic_DNA"/>
</dbReference>
<dbReference type="InterPro" id="IPR050166">
    <property type="entry name" value="ABC_transporter_ATP-bind"/>
</dbReference>
<dbReference type="InterPro" id="IPR003439">
    <property type="entry name" value="ABC_transporter-like_ATP-bd"/>
</dbReference>
<dbReference type="InterPro" id="IPR003593">
    <property type="entry name" value="AAA+_ATPase"/>
</dbReference>
<name>A0A9D0YWL9_9FIRM</name>
<evidence type="ECO:0000256" key="1">
    <source>
        <dbReference type="ARBA" id="ARBA00022448"/>
    </source>
</evidence>
<dbReference type="InterPro" id="IPR017871">
    <property type="entry name" value="ABC_transporter-like_CS"/>
</dbReference>
<dbReference type="GO" id="GO:0005524">
    <property type="term" value="F:ATP binding"/>
    <property type="evidence" value="ECO:0007669"/>
    <property type="project" value="UniProtKB-KW"/>
</dbReference>
<dbReference type="SUPFAM" id="SSF52540">
    <property type="entry name" value="P-loop containing nucleoside triphosphate hydrolases"/>
    <property type="match status" value="1"/>
</dbReference>
<evidence type="ECO:0000256" key="3">
    <source>
        <dbReference type="ARBA" id="ARBA00022840"/>
    </source>
</evidence>
<dbReference type="PROSITE" id="PS50893">
    <property type="entry name" value="ABC_TRANSPORTER_2"/>
    <property type="match status" value="1"/>
</dbReference>
<dbReference type="Proteomes" id="UP000886819">
    <property type="component" value="Unassembled WGS sequence"/>
</dbReference>
<dbReference type="PANTHER" id="PTHR42788:SF13">
    <property type="entry name" value="ALIPHATIC SULFONATES IMPORT ATP-BINDING PROTEIN SSUB"/>
    <property type="match status" value="1"/>
</dbReference>
<proteinExistence type="predicted"/>
<keyword evidence="1" id="KW-0813">Transport</keyword>
<gene>
    <name evidence="5" type="ORF">IAA66_07110</name>
</gene>
<keyword evidence="2" id="KW-0547">Nucleotide-binding</keyword>
<evidence type="ECO:0000313" key="6">
    <source>
        <dbReference type="Proteomes" id="UP000886819"/>
    </source>
</evidence>
<keyword evidence="3 5" id="KW-0067">ATP-binding</keyword>
<comment type="caution">
    <text evidence="5">The sequence shown here is derived from an EMBL/GenBank/DDBJ whole genome shotgun (WGS) entry which is preliminary data.</text>
</comment>
<feature type="domain" description="ABC transporter" evidence="4">
    <location>
        <begin position="45"/>
        <end position="242"/>
    </location>
</feature>
<dbReference type="PROSITE" id="PS00211">
    <property type="entry name" value="ABC_TRANSPORTER_1"/>
    <property type="match status" value="1"/>
</dbReference>
<dbReference type="PANTHER" id="PTHR42788">
    <property type="entry name" value="TAURINE IMPORT ATP-BINDING PROTEIN-RELATED"/>
    <property type="match status" value="1"/>
</dbReference>